<evidence type="ECO:0000256" key="9">
    <source>
        <dbReference type="ARBA" id="ARBA00022909"/>
    </source>
</evidence>
<comment type="similarity">
    <text evidence="2">Belongs to the HPPK family.</text>
</comment>
<dbReference type="Pfam" id="PF01288">
    <property type="entry name" value="HPPK"/>
    <property type="match status" value="1"/>
</dbReference>
<keyword evidence="9" id="KW-0289">Folate biosynthesis</keyword>
<evidence type="ECO:0000256" key="8">
    <source>
        <dbReference type="ARBA" id="ARBA00022840"/>
    </source>
</evidence>
<reference evidence="14 15" key="1">
    <citation type="journal article" date="2025" name="Int. J. Syst. Evol. Microbiol.">
        <title>Desulfovibrio falkowii sp. nov., Porphyromonas miyakawae sp. nov., Mediterraneibacter flintii sp. nov. and Owariibacterium komagatae gen. nov., sp. nov., isolated from human faeces.</title>
        <authorList>
            <person name="Hamaguchi T."/>
            <person name="Ohara M."/>
            <person name="Hisatomi A."/>
            <person name="Sekiguchi K."/>
            <person name="Takeda J.I."/>
            <person name="Ueyama J."/>
            <person name="Ito M."/>
            <person name="Nishiwaki H."/>
            <person name="Ogi T."/>
            <person name="Hirayama M."/>
            <person name="Ohkuma M."/>
            <person name="Sakamoto M."/>
            <person name="Ohno K."/>
        </authorList>
    </citation>
    <scope>NUCLEOTIDE SEQUENCE [LARGE SCALE GENOMIC DNA]</scope>
    <source>
        <strain evidence="14 15">13CB11C</strain>
    </source>
</reference>
<proteinExistence type="inferred from homology"/>
<evidence type="ECO:0000256" key="5">
    <source>
        <dbReference type="ARBA" id="ARBA00022679"/>
    </source>
</evidence>
<comment type="caution">
    <text evidence="14">The sequence shown here is derived from an EMBL/GenBank/DDBJ whole genome shotgun (WGS) entry which is preliminary data.</text>
</comment>
<protein>
    <recommendedName>
        <fullName evidence="4">2-amino-4-hydroxy-6-hydroxymethyldihydropteridine pyrophosphokinase</fullName>
        <ecNumber evidence="3">2.7.6.3</ecNumber>
    </recommendedName>
    <alternativeName>
        <fullName evidence="11">6-hydroxymethyl-7,8-dihydropterin pyrophosphokinase</fullName>
    </alternativeName>
    <alternativeName>
        <fullName evidence="12">7,8-dihydro-6-hydroxymethylpterin-pyrophosphokinase</fullName>
    </alternativeName>
</protein>
<keyword evidence="6" id="KW-0547">Nucleotide-binding</keyword>
<dbReference type="InterPro" id="IPR000550">
    <property type="entry name" value="Hppk"/>
</dbReference>
<dbReference type="Gene3D" id="3.30.70.560">
    <property type="entry name" value="7,8-Dihydro-6-hydroxymethylpterin-pyrophosphokinase HPPK"/>
    <property type="match status" value="1"/>
</dbReference>
<evidence type="ECO:0000313" key="15">
    <source>
        <dbReference type="Proteomes" id="UP001628220"/>
    </source>
</evidence>
<evidence type="ECO:0000256" key="2">
    <source>
        <dbReference type="ARBA" id="ARBA00005810"/>
    </source>
</evidence>
<organism evidence="14 15">
    <name type="scientific">Porphyromonas miyakawae</name>
    <dbReference type="NCBI Taxonomy" id="3137470"/>
    <lineage>
        <taxon>Bacteria</taxon>
        <taxon>Pseudomonadati</taxon>
        <taxon>Bacteroidota</taxon>
        <taxon>Bacteroidia</taxon>
        <taxon>Bacteroidales</taxon>
        <taxon>Porphyromonadaceae</taxon>
        <taxon>Porphyromonas</taxon>
    </lineage>
</organism>
<evidence type="ECO:0000256" key="7">
    <source>
        <dbReference type="ARBA" id="ARBA00022777"/>
    </source>
</evidence>
<evidence type="ECO:0000256" key="11">
    <source>
        <dbReference type="ARBA" id="ARBA00029766"/>
    </source>
</evidence>
<gene>
    <name evidence="14" type="ORF">Tsumi_13760</name>
</gene>
<dbReference type="PANTHER" id="PTHR43071:SF1">
    <property type="entry name" value="2-AMINO-4-HYDROXY-6-HYDROXYMETHYLDIHYDROPTERIDINE PYROPHOSPHOKINASE"/>
    <property type="match status" value="1"/>
</dbReference>
<feature type="domain" description="7,8-dihydro-6-hydroxymethylpterin-pyrophosphokinase" evidence="13">
    <location>
        <begin position="7"/>
        <end position="124"/>
    </location>
</feature>
<keyword evidence="5" id="KW-0808">Transferase</keyword>
<evidence type="ECO:0000256" key="12">
    <source>
        <dbReference type="ARBA" id="ARBA00033413"/>
    </source>
</evidence>
<comment type="pathway">
    <text evidence="1">Cofactor biosynthesis; tetrahydrofolate biosynthesis; 2-amino-4-hydroxy-6-hydroxymethyl-7,8-dihydropteridine diphosphate from 7,8-dihydroneopterin triphosphate: step 4/4.</text>
</comment>
<dbReference type="Proteomes" id="UP001628220">
    <property type="component" value="Unassembled WGS sequence"/>
</dbReference>
<keyword evidence="15" id="KW-1185">Reference proteome</keyword>
<name>A0ABQ0E3E9_9PORP</name>
<comment type="function">
    <text evidence="10">Catalyzes the transfer of pyrophosphate from adenosine triphosphate (ATP) to 6-hydroxymethyl-7,8-dihydropterin, an enzymatic step in folate biosynthesis pathway.</text>
</comment>
<evidence type="ECO:0000256" key="1">
    <source>
        <dbReference type="ARBA" id="ARBA00005051"/>
    </source>
</evidence>
<dbReference type="SUPFAM" id="SSF55083">
    <property type="entry name" value="6-hydroxymethyl-7,8-dihydropterin pyrophosphokinase, HPPK"/>
    <property type="match status" value="1"/>
</dbReference>
<sequence length="126" mass="14211">MANKAIICIGSNKDRSENIDQVIRTLQAHYPGARFSTPEMADAVDLPEGSKPFLNLVAMLPTLEEKEELIAFLKELEEDMGRDPDDDEEGIIPMDLDLIEWNEEVVKPLDLVRPYVVSGLEEIDEL</sequence>
<dbReference type="InterPro" id="IPR035907">
    <property type="entry name" value="Hppk_sf"/>
</dbReference>
<evidence type="ECO:0000256" key="6">
    <source>
        <dbReference type="ARBA" id="ARBA00022741"/>
    </source>
</evidence>
<accession>A0ABQ0E3E9</accession>
<keyword evidence="7" id="KW-0418">Kinase</keyword>
<evidence type="ECO:0000256" key="10">
    <source>
        <dbReference type="ARBA" id="ARBA00029409"/>
    </source>
</evidence>
<evidence type="ECO:0000256" key="3">
    <source>
        <dbReference type="ARBA" id="ARBA00013253"/>
    </source>
</evidence>
<keyword evidence="8" id="KW-0067">ATP-binding</keyword>
<evidence type="ECO:0000313" key="14">
    <source>
        <dbReference type="EMBL" id="GAB1252270.1"/>
    </source>
</evidence>
<dbReference type="EMBL" id="BAAFSF010000004">
    <property type="protein sequence ID" value="GAB1252270.1"/>
    <property type="molecule type" value="Genomic_DNA"/>
</dbReference>
<dbReference type="RefSeq" id="WP_411916027.1">
    <property type="nucleotide sequence ID" value="NZ_BAAFSF010000004.1"/>
</dbReference>
<evidence type="ECO:0000259" key="13">
    <source>
        <dbReference type="Pfam" id="PF01288"/>
    </source>
</evidence>
<dbReference type="PANTHER" id="PTHR43071">
    <property type="entry name" value="2-AMINO-4-HYDROXY-6-HYDROXYMETHYLDIHYDROPTERIDINE PYROPHOSPHOKINASE"/>
    <property type="match status" value="1"/>
</dbReference>
<dbReference type="EC" id="2.7.6.3" evidence="3"/>
<evidence type="ECO:0000256" key="4">
    <source>
        <dbReference type="ARBA" id="ARBA00016218"/>
    </source>
</evidence>